<comment type="caution">
    <text evidence="1">The sequence shown here is derived from an EMBL/GenBank/DDBJ whole genome shotgun (WGS) entry which is preliminary data.</text>
</comment>
<protein>
    <submittedName>
        <fullName evidence="1">Uncharacterized protein</fullName>
    </submittedName>
</protein>
<proteinExistence type="predicted"/>
<dbReference type="GeneID" id="81585117"/>
<reference evidence="1" key="2">
    <citation type="submission" date="2023-01" db="EMBL/GenBank/DDBJ databases">
        <authorList>
            <person name="Petersen C."/>
        </authorList>
    </citation>
    <scope>NUCLEOTIDE SEQUENCE</scope>
    <source>
        <strain evidence="1">IBT 12815</strain>
    </source>
</reference>
<keyword evidence="2" id="KW-1185">Reference proteome</keyword>
<organism evidence="1 2">
    <name type="scientific">Penicillium hordei</name>
    <dbReference type="NCBI Taxonomy" id="40994"/>
    <lineage>
        <taxon>Eukaryota</taxon>
        <taxon>Fungi</taxon>
        <taxon>Dikarya</taxon>
        <taxon>Ascomycota</taxon>
        <taxon>Pezizomycotina</taxon>
        <taxon>Eurotiomycetes</taxon>
        <taxon>Eurotiomycetidae</taxon>
        <taxon>Eurotiales</taxon>
        <taxon>Aspergillaceae</taxon>
        <taxon>Penicillium</taxon>
    </lineage>
</organism>
<gene>
    <name evidence="1" type="ORF">N7537_003817</name>
</gene>
<name>A0AAD6H5P7_9EURO</name>
<dbReference type="AlphaFoldDB" id="A0AAD6H5P7"/>
<evidence type="ECO:0000313" key="1">
    <source>
        <dbReference type="EMBL" id="KAJ5607198.1"/>
    </source>
</evidence>
<accession>A0AAD6H5P7</accession>
<evidence type="ECO:0000313" key="2">
    <source>
        <dbReference type="Proteomes" id="UP001213799"/>
    </source>
</evidence>
<dbReference type="EMBL" id="JAQJAE010000002">
    <property type="protein sequence ID" value="KAJ5607198.1"/>
    <property type="molecule type" value="Genomic_DNA"/>
</dbReference>
<dbReference type="Proteomes" id="UP001213799">
    <property type="component" value="Unassembled WGS sequence"/>
</dbReference>
<reference evidence="1" key="1">
    <citation type="journal article" date="2023" name="IMA Fungus">
        <title>Comparative genomic study of the Penicillium genus elucidates a diverse pangenome and 15 lateral gene transfer events.</title>
        <authorList>
            <person name="Petersen C."/>
            <person name="Sorensen T."/>
            <person name="Nielsen M.R."/>
            <person name="Sondergaard T.E."/>
            <person name="Sorensen J.L."/>
            <person name="Fitzpatrick D.A."/>
            <person name="Frisvad J.C."/>
            <person name="Nielsen K.L."/>
        </authorList>
    </citation>
    <scope>NUCLEOTIDE SEQUENCE</scope>
    <source>
        <strain evidence="1">IBT 12815</strain>
    </source>
</reference>
<dbReference type="RefSeq" id="XP_056754623.1">
    <property type="nucleotide sequence ID" value="XM_056894875.1"/>
</dbReference>
<sequence length="76" mass="8958">MNINSFDSPFPVPVYGKPFRAAREYLETAKRLEAYLQYFASEGLPDKVSFPIFYDPGYIIRHFDAIYLKEKPLKYN</sequence>